<accession>A0A7H1MEC5</accession>
<organism evidence="3 4">
    <name type="scientific">Neisseria musculi</name>
    <dbReference type="NCBI Taxonomy" id="1815583"/>
    <lineage>
        <taxon>Bacteria</taxon>
        <taxon>Pseudomonadati</taxon>
        <taxon>Pseudomonadota</taxon>
        <taxon>Betaproteobacteria</taxon>
        <taxon>Neisseriales</taxon>
        <taxon>Neisseriaceae</taxon>
        <taxon>Neisseria</taxon>
    </lineage>
</organism>
<dbReference type="InterPro" id="IPR011008">
    <property type="entry name" value="Dimeric_a/b-barrel"/>
</dbReference>
<dbReference type="PANTHER" id="PTHR33336">
    <property type="entry name" value="QUINOL MONOOXYGENASE YGIN-RELATED"/>
    <property type="match status" value="1"/>
</dbReference>
<dbReference type="Pfam" id="PF03992">
    <property type="entry name" value="ABM"/>
    <property type="match status" value="2"/>
</dbReference>
<dbReference type="GO" id="GO:0004497">
    <property type="term" value="F:monooxygenase activity"/>
    <property type="evidence" value="ECO:0007669"/>
    <property type="project" value="UniProtKB-KW"/>
</dbReference>
<dbReference type="PANTHER" id="PTHR33336:SF3">
    <property type="entry name" value="ABM DOMAIN-CONTAINING PROTEIN"/>
    <property type="match status" value="1"/>
</dbReference>
<evidence type="ECO:0000259" key="2">
    <source>
        <dbReference type="PROSITE" id="PS51725"/>
    </source>
</evidence>
<dbReference type="InterPro" id="IPR007138">
    <property type="entry name" value="ABM_dom"/>
</dbReference>
<name>A0A7H1MEC5_9NEIS</name>
<keyword evidence="3" id="KW-0560">Oxidoreductase</keyword>
<dbReference type="InterPro" id="IPR050744">
    <property type="entry name" value="AI-2_Isomerase_LsrG"/>
</dbReference>
<dbReference type="EMBL" id="CP060414">
    <property type="protein sequence ID" value="QNT59990.1"/>
    <property type="molecule type" value="Genomic_DNA"/>
</dbReference>
<dbReference type="KEGG" id="nmus:H7A79_1073"/>
<dbReference type="SUPFAM" id="SSF54909">
    <property type="entry name" value="Dimeric alpha+beta barrel"/>
    <property type="match status" value="2"/>
</dbReference>
<evidence type="ECO:0000256" key="1">
    <source>
        <dbReference type="SAM" id="SignalP"/>
    </source>
</evidence>
<gene>
    <name evidence="3" type="ORF">H7A79_1073</name>
</gene>
<feature type="domain" description="ABM" evidence="2">
    <location>
        <begin position="22"/>
        <end position="112"/>
    </location>
</feature>
<evidence type="ECO:0000313" key="3">
    <source>
        <dbReference type="EMBL" id="QNT59990.1"/>
    </source>
</evidence>
<dbReference type="PROSITE" id="PS51725">
    <property type="entry name" value="ABM"/>
    <property type="match status" value="2"/>
</dbReference>
<dbReference type="RefSeq" id="WP_187001343.1">
    <property type="nucleotide sequence ID" value="NZ_CP060414.2"/>
</dbReference>
<dbReference type="AlphaFoldDB" id="A0A7H1MEC5"/>
<keyword evidence="3" id="KW-0503">Monooxygenase</keyword>
<dbReference type="Gene3D" id="3.30.70.100">
    <property type="match status" value="1"/>
</dbReference>
<protein>
    <submittedName>
        <fullName evidence="3">Antibiotic biosynthesis monooxygenase family protein</fullName>
    </submittedName>
</protein>
<feature type="chain" id="PRO_5028835769" evidence="1">
    <location>
        <begin position="20"/>
        <end position="236"/>
    </location>
</feature>
<feature type="signal peptide" evidence="1">
    <location>
        <begin position="1"/>
        <end position="19"/>
    </location>
</feature>
<sequence>MNKKSALLLALAAGLSAQAAPVFNAFELGVQSGRTAQYDAVGENNIRTSIQTEKGTLAMYSVKQKADPDMAYMFEIYADEAAYQTHAQSPQYRAFLAASPKILTDHKQRIALPPVFLGDKKIRPSETSRINLERVEVKPQHSRAFARAVTAEMVQSLKAEKGVLAMYAATEQDNPNKWLFFEIYADDAAYETHRQTPHFQHYLKQTAAMIADRQTIDITPAYLGNQGGLLFHAPEP</sequence>
<keyword evidence="4" id="KW-1185">Reference proteome</keyword>
<proteinExistence type="predicted"/>
<keyword evidence="1" id="KW-0732">Signal</keyword>
<dbReference type="Proteomes" id="UP000516412">
    <property type="component" value="Chromosome"/>
</dbReference>
<evidence type="ECO:0000313" key="4">
    <source>
        <dbReference type="Proteomes" id="UP000516412"/>
    </source>
</evidence>
<feature type="domain" description="ABM" evidence="2">
    <location>
        <begin position="129"/>
        <end position="218"/>
    </location>
</feature>
<reference evidence="3" key="1">
    <citation type="submission" date="2024-06" db="EMBL/GenBank/DDBJ databases">
        <title>Complete Genome Sequence of mouse commensal type strain Neisseria musculi.</title>
        <authorList>
            <person name="Thapa E."/>
            <person name="Aluvathingal J."/>
            <person name="Nadendla S."/>
            <person name="Mehta A."/>
            <person name="Tettelin H."/>
            <person name="Weyand N.J."/>
        </authorList>
    </citation>
    <scope>NUCLEOTIDE SEQUENCE</scope>
    <source>
        <strain evidence="3">NW831</strain>
    </source>
</reference>